<dbReference type="EMBL" id="VIRB01000051">
    <property type="protein sequence ID" value="NDO68632.1"/>
    <property type="molecule type" value="Genomic_DNA"/>
</dbReference>
<proteinExistence type="predicted"/>
<dbReference type="Proteomes" id="UP000474104">
    <property type="component" value="Unassembled WGS sequence"/>
</dbReference>
<dbReference type="OrthoDB" id="9968539at2"/>
<reference evidence="1 2" key="1">
    <citation type="submission" date="2019-07" db="EMBL/GenBank/DDBJ databases">
        <title>Draft genome sequences of 15 bacterial species constituting the stable defined intestinal microbiota of the GM15 gnotobiotic mouse model.</title>
        <authorList>
            <person name="Elie C."/>
            <person name="Mathieu A."/>
            <person name="Saliou A."/>
            <person name="Darnaud M."/>
            <person name="Leulier F."/>
            <person name="Tamellini A."/>
        </authorList>
    </citation>
    <scope>NUCLEOTIDE SEQUENCE [LARGE SCALE GENOMIC DNA]</scope>
    <source>
        <strain evidence="2">ASF 502</strain>
    </source>
</reference>
<name>A0A9X5H4F1_9FIRM</name>
<protein>
    <submittedName>
        <fullName evidence="1">Uncharacterized protein</fullName>
    </submittedName>
</protein>
<accession>A0A9X5H4F1</accession>
<comment type="caution">
    <text evidence="1">The sequence shown here is derived from an EMBL/GenBank/DDBJ whole genome shotgun (WGS) entry which is preliminary data.</text>
</comment>
<dbReference type="RefSeq" id="WP_004071851.1">
    <property type="nucleotide sequence ID" value="NZ_CASCYM010000030.1"/>
</dbReference>
<evidence type="ECO:0000313" key="2">
    <source>
        <dbReference type="Proteomes" id="UP000474104"/>
    </source>
</evidence>
<sequence>MERARLAHEIAHEGMLMIKSGRIRNHKLGNSSRIHTGEVEKKEYQNYRDFLAGKNGCMVYELTGRGYYE</sequence>
<evidence type="ECO:0000313" key="1">
    <source>
        <dbReference type="EMBL" id="NDO68632.1"/>
    </source>
</evidence>
<dbReference type="AlphaFoldDB" id="A0A9X5H4F1"/>
<gene>
    <name evidence="1" type="ORF">FMM80_08050</name>
</gene>
<organism evidence="1 2">
    <name type="scientific">Schaedlerella arabinosiphila</name>
    <dbReference type="NCBI Taxonomy" id="2044587"/>
    <lineage>
        <taxon>Bacteria</taxon>
        <taxon>Bacillati</taxon>
        <taxon>Bacillota</taxon>
        <taxon>Clostridia</taxon>
        <taxon>Lachnospirales</taxon>
        <taxon>Lachnospiraceae</taxon>
        <taxon>Schaedlerella</taxon>
    </lineage>
</organism>